<dbReference type="PANTHER" id="PTHR47939">
    <property type="entry name" value="MEMBRANE-ASSOCIATED SALT-INDUCIBLE PROTEIN-LIKE"/>
    <property type="match status" value="1"/>
</dbReference>
<proteinExistence type="inferred from homology"/>
<name>A0A2I0BCT9_9ASPA</name>
<evidence type="ECO:0000313" key="4">
    <source>
        <dbReference type="EMBL" id="PKA65612.1"/>
    </source>
</evidence>
<keyword evidence="5" id="KW-1185">Reference proteome</keyword>
<keyword evidence="2" id="KW-0677">Repeat</keyword>
<reference evidence="4 5" key="1">
    <citation type="journal article" date="2017" name="Nature">
        <title>The Apostasia genome and the evolution of orchids.</title>
        <authorList>
            <person name="Zhang G.Q."/>
            <person name="Liu K.W."/>
            <person name="Li Z."/>
            <person name="Lohaus R."/>
            <person name="Hsiao Y.Y."/>
            <person name="Niu S.C."/>
            <person name="Wang J.Y."/>
            <person name="Lin Y.C."/>
            <person name="Xu Q."/>
            <person name="Chen L.J."/>
            <person name="Yoshida K."/>
            <person name="Fujiwara S."/>
            <person name="Wang Z.W."/>
            <person name="Zhang Y.Q."/>
            <person name="Mitsuda N."/>
            <person name="Wang M."/>
            <person name="Liu G.H."/>
            <person name="Pecoraro L."/>
            <person name="Huang H.X."/>
            <person name="Xiao X.J."/>
            <person name="Lin M."/>
            <person name="Wu X.Y."/>
            <person name="Wu W.L."/>
            <person name="Chen Y.Y."/>
            <person name="Chang S.B."/>
            <person name="Sakamoto S."/>
            <person name="Ohme-Takagi M."/>
            <person name="Yagi M."/>
            <person name="Zeng S.J."/>
            <person name="Shen C.Y."/>
            <person name="Yeh C.M."/>
            <person name="Luo Y.B."/>
            <person name="Tsai W.C."/>
            <person name="Van de Peer Y."/>
            <person name="Liu Z.J."/>
        </authorList>
    </citation>
    <scope>NUCLEOTIDE SEQUENCE [LARGE SCALE GENOMIC DNA]</scope>
    <source>
        <strain evidence="5">cv. Shenzhen</strain>
        <tissue evidence="4">Stem</tissue>
    </source>
</reference>
<dbReference type="AlphaFoldDB" id="A0A2I0BCT9"/>
<evidence type="ECO:0000256" key="2">
    <source>
        <dbReference type="ARBA" id="ARBA00022737"/>
    </source>
</evidence>
<feature type="repeat" description="PPR" evidence="3">
    <location>
        <begin position="260"/>
        <end position="294"/>
    </location>
</feature>
<evidence type="ECO:0000313" key="5">
    <source>
        <dbReference type="Proteomes" id="UP000236161"/>
    </source>
</evidence>
<dbReference type="NCBIfam" id="TIGR00756">
    <property type="entry name" value="PPR"/>
    <property type="match status" value="4"/>
</dbReference>
<dbReference type="InterPro" id="IPR050667">
    <property type="entry name" value="PPR-containing_protein"/>
</dbReference>
<feature type="repeat" description="PPR" evidence="3">
    <location>
        <begin position="438"/>
        <end position="472"/>
    </location>
</feature>
<dbReference type="InterPro" id="IPR002885">
    <property type="entry name" value="PPR_rpt"/>
</dbReference>
<dbReference type="EC" id="2.1.1.204" evidence="4"/>
<dbReference type="STRING" id="1088818.A0A2I0BCT9"/>
<dbReference type="Gene3D" id="1.25.40.10">
    <property type="entry name" value="Tetratricopeptide repeat domain"/>
    <property type="match status" value="3"/>
</dbReference>
<feature type="repeat" description="PPR" evidence="3">
    <location>
        <begin position="477"/>
        <end position="511"/>
    </location>
</feature>
<evidence type="ECO:0000256" key="3">
    <source>
        <dbReference type="PROSITE-ProRule" id="PRU00708"/>
    </source>
</evidence>
<feature type="repeat" description="PPR" evidence="3">
    <location>
        <begin position="403"/>
        <end position="437"/>
    </location>
</feature>
<dbReference type="PROSITE" id="PS51375">
    <property type="entry name" value="PPR"/>
    <property type="match status" value="4"/>
</dbReference>
<accession>A0A2I0BCT9</accession>
<dbReference type="PANTHER" id="PTHR47939:SF5">
    <property type="entry name" value="PENTACOTRIPEPTIDE-REPEAT REGION OF PRORP DOMAIN-CONTAINING PROTEIN"/>
    <property type="match status" value="1"/>
</dbReference>
<dbReference type="EMBL" id="KZ451891">
    <property type="protein sequence ID" value="PKA65612.1"/>
    <property type="molecule type" value="Genomic_DNA"/>
</dbReference>
<keyword evidence="4" id="KW-0489">Methyltransferase</keyword>
<dbReference type="GO" id="GO:0008168">
    <property type="term" value="F:methyltransferase activity"/>
    <property type="evidence" value="ECO:0007669"/>
    <property type="project" value="UniProtKB-KW"/>
</dbReference>
<comment type="similarity">
    <text evidence="1">Belongs to the PPR family. P subfamily.</text>
</comment>
<evidence type="ECO:0000256" key="1">
    <source>
        <dbReference type="ARBA" id="ARBA00007626"/>
    </source>
</evidence>
<protein>
    <submittedName>
        <fullName evidence="4">Protein Rf1, mitochondrial</fullName>
        <ecNumber evidence="4">2.1.1.204</ecNumber>
    </submittedName>
</protein>
<sequence>MRAIYSSLRRSLFHCSSPYPYFSGESGGGGGTHRRFFHLNQAAVSSLQLPKDLLALVSSLSENPNNPKILRDIDSILLRSHLLDSTTSVFLLRGLARSRKITRAKILLSSLKQRAKIPDPFLYSIVLQCLLPHNPIRDVELVWNEISGDHSASGAASFVVHFCRRCDDALDVVPLCRRILSCRWAISCEGYAAMISALCLKKNPNPALARDVLKEMLELGLKVDDLSYYSVFRSFCKAGDPSGADSVMRIMGEKRIHDMHYLIYADFVYSLCKAGKFREARKLFDKMSKRDERRNEHIEQLGTTPKSPLKPGRRIIFQLSSSKLISKAMAFEAYFRALCSSGRLEDAEILLKEAAEKHVEHEVCVQKSFINALFCSGRHAEAIRFFEAEKKKKKKKKNRYVYVNEFADSVISSLCKIGRVEESHQLLRQLVNEGFFPTASIWNAVMESYCEVGRVDEAMGIFEGLNSGDLGSSVRPDGSSFSIVIHQLLSRREVEKARNVVEEMVRRKFQAGVDLYCELVNSLQSCGRFEEANYYLNSMIESGVLVSYSQWEVMAELLIKGNCDP</sequence>
<dbReference type="Pfam" id="PF01535">
    <property type="entry name" value="PPR"/>
    <property type="match status" value="6"/>
</dbReference>
<dbReference type="InterPro" id="IPR011990">
    <property type="entry name" value="TPR-like_helical_dom_sf"/>
</dbReference>
<keyword evidence="4" id="KW-0808">Transferase</keyword>
<gene>
    <name evidence="4" type="primary">Rf1</name>
    <name evidence="4" type="ORF">AXF42_Ash020542</name>
</gene>
<dbReference type="GO" id="GO:0032259">
    <property type="term" value="P:methylation"/>
    <property type="evidence" value="ECO:0007669"/>
    <property type="project" value="UniProtKB-KW"/>
</dbReference>
<dbReference type="OrthoDB" id="751663at2759"/>
<dbReference type="Proteomes" id="UP000236161">
    <property type="component" value="Unassembled WGS sequence"/>
</dbReference>
<organism evidence="4 5">
    <name type="scientific">Apostasia shenzhenica</name>
    <dbReference type="NCBI Taxonomy" id="1088818"/>
    <lineage>
        <taxon>Eukaryota</taxon>
        <taxon>Viridiplantae</taxon>
        <taxon>Streptophyta</taxon>
        <taxon>Embryophyta</taxon>
        <taxon>Tracheophyta</taxon>
        <taxon>Spermatophyta</taxon>
        <taxon>Magnoliopsida</taxon>
        <taxon>Liliopsida</taxon>
        <taxon>Asparagales</taxon>
        <taxon>Orchidaceae</taxon>
        <taxon>Apostasioideae</taxon>
        <taxon>Apostasia</taxon>
    </lineage>
</organism>